<protein>
    <recommendedName>
        <fullName evidence="8">WD repeat-containing protein 55 homolog</fullName>
    </recommendedName>
</protein>
<evidence type="ECO:0000313" key="6">
    <source>
        <dbReference type="EMBL" id="CAH0382177.1"/>
    </source>
</evidence>
<name>A0A9P0EWT5_BEMTA</name>
<dbReference type="InterPro" id="IPR059157">
    <property type="entry name" value="WDR36-Utp21_N"/>
</dbReference>
<dbReference type="Proteomes" id="UP001152759">
    <property type="component" value="Chromosome 1"/>
</dbReference>
<dbReference type="InterPro" id="IPR001680">
    <property type="entry name" value="WD40_rpt"/>
</dbReference>
<dbReference type="EMBL" id="OU963862">
    <property type="protein sequence ID" value="CAH0382177.1"/>
    <property type="molecule type" value="Genomic_DNA"/>
</dbReference>
<feature type="repeat" description="WD" evidence="3">
    <location>
        <begin position="471"/>
        <end position="512"/>
    </location>
</feature>
<accession>A0A9P0EWT5</accession>
<dbReference type="Pfam" id="PF04192">
    <property type="entry name" value="Utp21"/>
    <property type="match status" value="1"/>
</dbReference>
<dbReference type="PROSITE" id="PS50082">
    <property type="entry name" value="WD_REPEATS_2"/>
    <property type="match status" value="3"/>
</dbReference>
<dbReference type="InterPro" id="IPR019775">
    <property type="entry name" value="WD40_repeat_CS"/>
</dbReference>
<dbReference type="InterPro" id="IPR007319">
    <property type="entry name" value="WDR36/Utp21_C"/>
</dbReference>
<dbReference type="SMART" id="SM00320">
    <property type="entry name" value="WD40"/>
    <property type="match status" value="11"/>
</dbReference>
<sequence length="880" mass="98577">MSRIFNRDRALGYVSNHIPATVRYIQRRKEHLISTCVGKAFHTYGCSHFSLLTVSGQHDEEITCIAGSKFNIFTADGCTVRAWKRGTELHHTYEGHSKPVYLLLPFGNHLISVDEESNLKVWDVASGDIYLELTFSNSSFQITALCHPDTYLNKILLGSEQGEMQLWNIKTSTLIYTFAGWKSSITVLEQAPAVDVIAIGLANGKIILHNLKFDESLTEFTQDWGLVTAISFRTDDTPIMATGSLAGHVVFWNIEERRVAGQLLSAHSGSVATVKCLPNEPLMVTSSPDNTLKLWIFDMPDGGARLLRIREGHSSPPTFIRFHGNLGHNIISAGSDSTLRIFHIFNQTFNKSLGKASYNRKLSKKLKKSIEAEELIMPPIVQFTSETTREKEWDDVAAIHRGLPIVTLWSYDKLKMSDLKLLPDSLKYEKTVKATSIFITHCGNFAVIGYSKGQVERFNIQSGIHRLTYGSPAHQGAVTGVAVDMLNQTVISGSCDGTIKFWNFKTSASKPITQLKNLENVMFFRCHGENSLLAVAHEDFTLSVLDVESRTIVRKFTGHHGQITDACFSPDSRWLISSAMDTKICVWDVPSGHLVDCFQVDAACTSLTMSPTGEYLATTHVDFLGIFLWANRTLFSHVTLRPIFNIDAVPTVGLPVPGVIDPDILDEENSPDDEYQSPDQISHLITLSDLASSRWQNLLDLDIIKKRNKPKEPPKAPAEAPFFLPTLPTVDLQFDLSDYRNLPKAERLGPWQKNSTVFGKLLVESEDSEDFQPAVEKLKSYSPSAVDLEISNLAPEGGGSIRLMLQFLLLINYMFKSRTDFEIAQTYLGVFIKKHGDLIPTEKSLREYLEPLLREQQSSWTSLSDKFMYCLCIVDHLKNK</sequence>
<evidence type="ECO:0008006" key="8">
    <source>
        <dbReference type="Google" id="ProtNLM"/>
    </source>
</evidence>
<dbReference type="GO" id="GO:0032040">
    <property type="term" value="C:small-subunit processome"/>
    <property type="evidence" value="ECO:0007669"/>
    <property type="project" value="InterPro"/>
</dbReference>
<dbReference type="KEGG" id="btab:109033159"/>
<evidence type="ECO:0000256" key="1">
    <source>
        <dbReference type="ARBA" id="ARBA00022574"/>
    </source>
</evidence>
<feature type="domain" description="WDR36/Utp21 N-terminal" evidence="5">
    <location>
        <begin position="33"/>
        <end position="298"/>
    </location>
</feature>
<feature type="repeat" description="WD" evidence="3">
    <location>
        <begin position="264"/>
        <end position="295"/>
    </location>
</feature>
<dbReference type="Pfam" id="PF25171">
    <property type="entry name" value="Beta-prop_WDR36-Utp21_1st"/>
    <property type="match status" value="1"/>
</dbReference>
<evidence type="ECO:0000259" key="5">
    <source>
        <dbReference type="Pfam" id="PF25171"/>
    </source>
</evidence>
<reference evidence="6" key="1">
    <citation type="submission" date="2021-12" db="EMBL/GenBank/DDBJ databases">
        <authorList>
            <person name="King R."/>
        </authorList>
    </citation>
    <scope>NUCLEOTIDE SEQUENCE</scope>
</reference>
<evidence type="ECO:0000259" key="4">
    <source>
        <dbReference type="Pfam" id="PF04192"/>
    </source>
</evidence>
<dbReference type="PROSITE" id="PS00678">
    <property type="entry name" value="WD_REPEATS_1"/>
    <property type="match status" value="2"/>
</dbReference>
<evidence type="ECO:0000256" key="2">
    <source>
        <dbReference type="ARBA" id="ARBA00022737"/>
    </source>
</evidence>
<dbReference type="Pfam" id="PF25168">
    <property type="entry name" value="Beta-prop_WDR36-Utp21_2nd"/>
    <property type="match status" value="1"/>
</dbReference>
<evidence type="ECO:0000313" key="7">
    <source>
        <dbReference type="Proteomes" id="UP001152759"/>
    </source>
</evidence>
<evidence type="ECO:0000256" key="3">
    <source>
        <dbReference type="PROSITE-ProRule" id="PRU00221"/>
    </source>
</evidence>
<dbReference type="AlphaFoldDB" id="A0A9P0EWT5"/>
<dbReference type="GO" id="GO:0034388">
    <property type="term" value="C:Pwp2p-containing subcomplex of 90S preribosome"/>
    <property type="evidence" value="ECO:0007669"/>
    <property type="project" value="TreeGrafter"/>
</dbReference>
<dbReference type="InterPro" id="IPR036322">
    <property type="entry name" value="WD40_repeat_dom_sf"/>
</dbReference>
<dbReference type="FunFam" id="2.130.10.10:FF:000109">
    <property type="entry name" value="WD repeat domain 36"/>
    <property type="match status" value="1"/>
</dbReference>
<dbReference type="InterPro" id="IPR015943">
    <property type="entry name" value="WD40/YVTN_repeat-like_dom_sf"/>
</dbReference>
<keyword evidence="7" id="KW-1185">Reference proteome</keyword>
<keyword evidence="2" id="KW-0677">Repeat</keyword>
<dbReference type="Gene3D" id="2.130.10.10">
    <property type="entry name" value="YVTN repeat-like/Quinoprotein amine dehydrogenase"/>
    <property type="match status" value="2"/>
</dbReference>
<dbReference type="SUPFAM" id="SSF50978">
    <property type="entry name" value="WD40 repeat-like"/>
    <property type="match status" value="2"/>
</dbReference>
<dbReference type="PROSITE" id="PS50294">
    <property type="entry name" value="WD_REPEATS_REGION"/>
    <property type="match status" value="3"/>
</dbReference>
<keyword evidence="1 3" id="KW-0853">WD repeat</keyword>
<feature type="domain" description="WDR36/Utp21 C-terminal" evidence="4">
    <location>
        <begin position="679"/>
        <end position="878"/>
    </location>
</feature>
<gene>
    <name evidence="6" type="ORF">BEMITA_LOCUS1753</name>
</gene>
<dbReference type="PANTHER" id="PTHR22840">
    <property type="entry name" value="WD REPEAT-CONTAINING PROTEIN 36"/>
    <property type="match status" value="1"/>
</dbReference>
<organism evidence="6 7">
    <name type="scientific">Bemisia tabaci</name>
    <name type="common">Sweetpotato whitefly</name>
    <name type="synonym">Aleurodes tabaci</name>
    <dbReference type="NCBI Taxonomy" id="7038"/>
    <lineage>
        <taxon>Eukaryota</taxon>
        <taxon>Metazoa</taxon>
        <taxon>Ecdysozoa</taxon>
        <taxon>Arthropoda</taxon>
        <taxon>Hexapoda</taxon>
        <taxon>Insecta</taxon>
        <taxon>Pterygota</taxon>
        <taxon>Neoptera</taxon>
        <taxon>Paraneoptera</taxon>
        <taxon>Hemiptera</taxon>
        <taxon>Sternorrhyncha</taxon>
        <taxon>Aleyrodoidea</taxon>
        <taxon>Aleyrodidae</taxon>
        <taxon>Aleyrodinae</taxon>
        <taxon>Bemisia</taxon>
    </lineage>
</organism>
<feature type="repeat" description="WD" evidence="3">
    <location>
        <begin position="556"/>
        <end position="597"/>
    </location>
</feature>
<dbReference type="GO" id="GO:0006364">
    <property type="term" value="P:rRNA processing"/>
    <property type="evidence" value="ECO:0007669"/>
    <property type="project" value="InterPro"/>
</dbReference>
<dbReference type="PANTHER" id="PTHR22840:SF12">
    <property type="entry name" value="WD REPEAT-CONTAINING PROTEIN 36"/>
    <property type="match status" value="1"/>
</dbReference>
<proteinExistence type="predicted"/>